<comment type="cofactor">
    <cofactor evidence="1">
        <name>[4Fe-4S] cluster</name>
        <dbReference type="ChEBI" id="CHEBI:49883"/>
    </cofactor>
</comment>
<gene>
    <name evidence="4" type="ORF">LJD61_16500</name>
</gene>
<comment type="caution">
    <text evidence="4">The sequence shown here is derived from an EMBL/GenBank/DDBJ whole genome shotgun (WGS) entry which is preliminary data.</text>
</comment>
<dbReference type="Gene3D" id="3.40.50.11890">
    <property type="match status" value="2"/>
</dbReference>
<evidence type="ECO:0000256" key="3">
    <source>
        <dbReference type="ARBA" id="ARBA00023014"/>
    </source>
</evidence>
<dbReference type="InterPro" id="IPR010327">
    <property type="entry name" value="FldB/FldC_alpha/beta"/>
</dbReference>
<evidence type="ECO:0000256" key="1">
    <source>
        <dbReference type="ARBA" id="ARBA00001966"/>
    </source>
</evidence>
<protein>
    <submittedName>
        <fullName evidence="4">2-hydroxyacyl-CoA dehydratase family protein</fullName>
    </submittedName>
</protein>
<keyword evidence="3" id="KW-0408">Iron</keyword>
<sequence>MKSQARPKIGFMCSYIPFQILNRLGFELYPLYDVELEQYKGSCELPTNICSYVRYSLNTIKNLDLDGIILTNCCNGVQRLYDYLKIYGKNLYCSIIEIPRENSNSEINYFTSSVLDSIKALCNYFHIPFTGSTLGNLDCIRLDQHEINDKTIYVIGNIIPVKLKEVFNTHLSKYQVNYNLCSTRKYGDSVLLSAIHSGDMSDIQSESISSVNNVLPCARMRDFGKWFKMMLAEHHERISGIIYVTSQHCDSYLFSFNTIKKVSESFGIPIMSVEVNYGATGYGQMMTRLDAFIECIDFRVKKNLQQQDISMPDIGSDMFRKRMHLIKAVADKQPLKAIQKLVSNQADIFSNLLYLQPEKIVMTNMVMPAEIFYAADLIPINIELIAGWASSLGLSKQYISKIEGSELSTSVCSYHKTVVGLINDHAIPTPKGMAVTSNICDGGVGIASYCEHKFNTDTFILNVPFNKNDSSLEYVVEQIHELIKWAEMYSGRPFDMDRLKQCMERSNEAMDLWKAAYELRKGEPLFSGHLALRNLFGTTFLFGSDLGVEVARDYYDELVALKTRMDSKGGDGKKRLLWIHFAPLYNNRIMEYLEEKLNCNIVVDITGYIYWEDYDIERPIESLANRMLSHFYMDNPTRRQQIYKTIIEEYKVDGIVHFMHNGCRAIPGSSWLVRDIASRCHVPYLELSGDCIDPRGFSEEQMKMRFEAFKETLEGVSYVFRS</sequence>
<dbReference type="RefSeq" id="WP_255228647.1">
    <property type="nucleotide sequence ID" value="NZ_JAJEKE010000018.1"/>
</dbReference>
<evidence type="ECO:0000313" key="5">
    <source>
        <dbReference type="Proteomes" id="UP001651880"/>
    </source>
</evidence>
<reference evidence="4 5" key="1">
    <citation type="submission" date="2021-10" db="EMBL/GenBank/DDBJ databases">
        <title>Lutispora strain m25 sp. nov., a thermophilic, non-spore-forming bacterium isolated from a lab-scale methanogenic bioreactor digesting anaerobic sludge.</title>
        <authorList>
            <person name="El Houari A."/>
            <person name="Mcdonald J."/>
        </authorList>
    </citation>
    <scope>NUCLEOTIDE SEQUENCE [LARGE SCALE GENOMIC DNA]</scope>
    <source>
        <strain evidence="5">m25</strain>
    </source>
</reference>
<evidence type="ECO:0000256" key="2">
    <source>
        <dbReference type="ARBA" id="ARBA00005806"/>
    </source>
</evidence>
<dbReference type="Pfam" id="PF06050">
    <property type="entry name" value="HGD-D"/>
    <property type="match status" value="3"/>
</dbReference>
<dbReference type="Gene3D" id="3.40.50.11900">
    <property type="match status" value="2"/>
</dbReference>
<keyword evidence="3" id="KW-0479">Metal-binding</keyword>
<proteinExistence type="inferred from homology"/>
<comment type="similarity">
    <text evidence="2">Belongs to the FldB/FldC dehydratase alpha/beta subunit family.</text>
</comment>
<dbReference type="PANTHER" id="PTHR30548">
    <property type="entry name" value="2-HYDROXYGLUTARYL-COA DEHYDRATASE, D-COMPONENT-RELATED"/>
    <property type="match status" value="1"/>
</dbReference>
<keyword evidence="5" id="KW-1185">Reference proteome</keyword>
<dbReference type="Proteomes" id="UP001651880">
    <property type="component" value="Unassembled WGS sequence"/>
</dbReference>
<keyword evidence="3" id="KW-0411">Iron-sulfur</keyword>
<dbReference type="PANTHER" id="PTHR30548:SF2">
    <property type="entry name" value="2-HYDROXYACYL-COA DEHYDRATASE,D-COMPONENT"/>
    <property type="match status" value="1"/>
</dbReference>
<accession>A0ABT1NIM1</accession>
<evidence type="ECO:0000313" key="4">
    <source>
        <dbReference type="EMBL" id="MCQ1531128.1"/>
    </source>
</evidence>
<organism evidence="4 5">
    <name type="scientific">Lutispora saccharofermentans</name>
    <dbReference type="NCBI Taxonomy" id="3024236"/>
    <lineage>
        <taxon>Bacteria</taxon>
        <taxon>Bacillati</taxon>
        <taxon>Bacillota</taxon>
        <taxon>Clostridia</taxon>
        <taxon>Lutisporales</taxon>
        <taxon>Lutisporaceae</taxon>
        <taxon>Lutispora</taxon>
    </lineage>
</organism>
<dbReference type="EMBL" id="JAJEKE010000018">
    <property type="protein sequence ID" value="MCQ1531128.1"/>
    <property type="molecule type" value="Genomic_DNA"/>
</dbReference>
<name>A0ABT1NIM1_9FIRM</name>